<protein>
    <submittedName>
        <fullName evidence="2">Uncharacterized protein</fullName>
    </submittedName>
</protein>
<feature type="compositionally biased region" description="Polar residues" evidence="1">
    <location>
        <begin position="386"/>
        <end position="402"/>
    </location>
</feature>
<dbReference type="AlphaFoldDB" id="A0A433T750"/>
<comment type="caution">
    <text evidence="2">The sequence shown here is derived from an EMBL/GenBank/DDBJ whole genome shotgun (WGS) entry which is preliminary data.</text>
</comment>
<sequence length="468" mass="50577">MRQTVHETSIWHDWCNRLSVCRALVCQGGVRAVSGRCQGGVRVVSGRCQGGVRVVSGWCQDGIRAVSGWCQGGIWAVSGWCRGGVRTVSGWCQGGVRTVLGRCQGGVGAVSGRCQDGFWPVLGRCQDGGKAVSGWLSGRWQGCVRVVSGRCEGGVRVGGCQAGVRAVSERCEGGVRAVSGRCQSGVRAVSGRCREDFSNQVPLADSGMVLQTLHTAAGDTAQYHLDADTAISLAQTQGVKRSEVLPSRSNIDTTNFYPLQAKRGPDMLKMAYEGLERKFDDFALTKPDNESLGGETLFEPAVDRVTPSVPMTWPMLSEIDAEQARKRAPQESKPKKKTKRSPKRVKIRQPWKMDEPKSGAPKLDISHLQKDQKDILAEAAAASQNFVSQARSSVTTRPSSTAPAKLGRDDTSKSYQDLTEEKTNIKEWERTRSASMASLVSKSSKSSRPSLQDQESQEPGPSDQGSED</sequence>
<feature type="compositionally biased region" description="Basic and acidic residues" evidence="1">
    <location>
        <begin position="419"/>
        <end position="432"/>
    </location>
</feature>
<evidence type="ECO:0000313" key="2">
    <source>
        <dbReference type="EMBL" id="RUS77432.1"/>
    </source>
</evidence>
<keyword evidence="3" id="KW-1185">Reference proteome</keyword>
<feature type="compositionally biased region" description="Low complexity" evidence="1">
    <location>
        <begin position="433"/>
        <end position="451"/>
    </location>
</feature>
<reference evidence="2 3" key="1">
    <citation type="submission" date="2019-01" db="EMBL/GenBank/DDBJ databases">
        <title>A draft genome assembly of the solar-powered sea slug Elysia chlorotica.</title>
        <authorList>
            <person name="Cai H."/>
            <person name="Li Q."/>
            <person name="Fang X."/>
            <person name="Li J."/>
            <person name="Curtis N.E."/>
            <person name="Altenburger A."/>
            <person name="Shibata T."/>
            <person name="Feng M."/>
            <person name="Maeda T."/>
            <person name="Schwartz J.A."/>
            <person name="Shigenobu S."/>
            <person name="Lundholm N."/>
            <person name="Nishiyama T."/>
            <person name="Yang H."/>
            <person name="Hasebe M."/>
            <person name="Li S."/>
            <person name="Pierce S.K."/>
            <person name="Wang J."/>
        </authorList>
    </citation>
    <scope>NUCLEOTIDE SEQUENCE [LARGE SCALE GENOMIC DNA]</scope>
    <source>
        <strain evidence="2">EC2010</strain>
        <tissue evidence="2">Whole organism of an adult</tissue>
    </source>
</reference>
<dbReference type="STRING" id="188477.A0A433T750"/>
<organism evidence="2 3">
    <name type="scientific">Elysia chlorotica</name>
    <name type="common">Eastern emerald elysia</name>
    <name type="synonym">Sea slug</name>
    <dbReference type="NCBI Taxonomy" id="188477"/>
    <lineage>
        <taxon>Eukaryota</taxon>
        <taxon>Metazoa</taxon>
        <taxon>Spiralia</taxon>
        <taxon>Lophotrochozoa</taxon>
        <taxon>Mollusca</taxon>
        <taxon>Gastropoda</taxon>
        <taxon>Heterobranchia</taxon>
        <taxon>Euthyneura</taxon>
        <taxon>Panpulmonata</taxon>
        <taxon>Sacoglossa</taxon>
        <taxon>Placobranchoidea</taxon>
        <taxon>Plakobranchidae</taxon>
        <taxon>Elysia</taxon>
    </lineage>
</organism>
<name>A0A433T750_ELYCH</name>
<feature type="compositionally biased region" description="Basic and acidic residues" evidence="1">
    <location>
        <begin position="322"/>
        <end position="333"/>
    </location>
</feature>
<gene>
    <name evidence="2" type="ORF">EGW08_014810</name>
</gene>
<feature type="compositionally biased region" description="Basic residues" evidence="1">
    <location>
        <begin position="334"/>
        <end position="349"/>
    </location>
</feature>
<feature type="region of interest" description="Disordered" evidence="1">
    <location>
        <begin position="386"/>
        <end position="468"/>
    </location>
</feature>
<proteinExistence type="predicted"/>
<evidence type="ECO:0000256" key="1">
    <source>
        <dbReference type="SAM" id="MobiDB-lite"/>
    </source>
</evidence>
<dbReference type="OrthoDB" id="10603924at2759"/>
<dbReference type="EMBL" id="RQTK01000581">
    <property type="protein sequence ID" value="RUS77432.1"/>
    <property type="molecule type" value="Genomic_DNA"/>
</dbReference>
<evidence type="ECO:0000313" key="3">
    <source>
        <dbReference type="Proteomes" id="UP000271974"/>
    </source>
</evidence>
<dbReference type="Proteomes" id="UP000271974">
    <property type="component" value="Unassembled WGS sequence"/>
</dbReference>
<feature type="region of interest" description="Disordered" evidence="1">
    <location>
        <begin position="322"/>
        <end position="364"/>
    </location>
</feature>
<accession>A0A433T750</accession>